<organism evidence="1 2">
    <name type="scientific">Silvibacterium bohemicum</name>
    <dbReference type="NCBI Taxonomy" id="1577686"/>
    <lineage>
        <taxon>Bacteria</taxon>
        <taxon>Pseudomonadati</taxon>
        <taxon>Acidobacteriota</taxon>
        <taxon>Terriglobia</taxon>
        <taxon>Terriglobales</taxon>
        <taxon>Acidobacteriaceae</taxon>
        <taxon>Silvibacterium</taxon>
    </lineage>
</organism>
<sequence>MAKKGFEVQLEALDRLSEQPVAEWIEPLRAALRQRYNYVVAKAADLAARQRLVELTPDLLAAFDRFFEDAVKSDPQCWAKNAISRALAAFELQDAAPFLRGLRHVQLERVWGGRSDTAGTLRGTCALALVQCRDIPEVQLLRHLITALADADKGVRADAVRAIEQVGSPAASLLLRLRAEIGSESDKNEPEIPGACYAAVLRLDGNAALEWAAKFLEGEDDASGEAALAIAATHSPEAFALLRDRWNKSPDVWFSSVLLSAIALTRQSEATEFLLSMVEREAMRADQAIEALLRSMPSDDTVQRLKVLASRNARLERVFAENLKATARR</sequence>
<dbReference type="RefSeq" id="WP_050062177.1">
    <property type="nucleotide sequence ID" value="NZ_JACHEK010000002.1"/>
</dbReference>
<dbReference type="OrthoDB" id="115545at2"/>
<evidence type="ECO:0000313" key="2">
    <source>
        <dbReference type="Proteomes" id="UP000538666"/>
    </source>
</evidence>
<dbReference type="Gene3D" id="1.25.10.10">
    <property type="entry name" value="Leucine-rich Repeat Variant"/>
    <property type="match status" value="1"/>
</dbReference>
<evidence type="ECO:0000313" key="1">
    <source>
        <dbReference type="EMBL" id="MBB6143280.1"/>
    </source>
</evidence>
<name>A0A841JQ51_9BACT</name>
<dbReference type="EMBL" id="JACHEK010000002">
    <property type="protein sequence ID" value="MBB6143280.1"/>
    <property type="molecule type" value="Genomic_DNA"/>
</dbReference>
<gene>
    <name evidence="1" type="ORF">HNQ77_001224</name>
</gene>
<dbReference type="Proteomes" id="UP000538666">
    <property type="component" value="Unassembled WGS sequence"/>
</dbReference>
<protein>
    <submittedName>
        <fullName evidence="1">HEAT repeat protein</fullName>
    </submittedName>
</protein>
<accession>A0A841JQ51</accession>
<reference evidence="1 2" key="1">
    <citation type="submission" date="2020-08" db="EMBL/GenBank/DDBJ databases">
        <title>Genomic Encyclopedia of Type Strains, Phase IV (KMG-IV): sequencing the most valuable type-strain genomes for metagenomic binning, comparative biology and taxonomic classification.</title>
        <authorList>
            <person name="Goeker M."/>
        </authorList>
    </citation>
    <scope>NUCLEOTIDE SEQUENCE [LARGE SCALE GENOMIC DNA]</scope>
    <source>
        <strain evidence="1 2">DSM 103733</strain>
    </source>
</reference>
<proteinExistence type="predicted"/>
<keyword evidence="2" id="KW-1185">Reference proteome</keyword>
<dbReference type="InterPro" id="IPR011989">
    <property type="entry name" value="ARM-like"/>
</dbReference>
<comment type="caution">
    <text evidence="1">The sequence shown here is derived from an EMBL/GenBank/DDBJ whole genome shotgun (WGS) entry which is preliminary data.</text>
</comment>
<dbReference type="AlphaFoldDB" id="A0A841JQ51"/>